<name>A0A0A3IH06_9BACI</name>
<dbReference type="GO" id="GO:0004190">
    <property type="term" value="F:aspartic-type endopeptidase activity"/>
    <property type="evidence" value="ECO:0007669"/>
    <property type="project" value="InterPro"/>
</dbReference>
<evidence type="ECO:0000313" key="2">
    <source>
        <dbReference type="EMBL" id="KGR84024.1"/>
    </source>
</evidence>
<dbReference type="STRING" id="1220589.CD32_15180"/>
<protein>
    <recommendedName>
        <fullName evidence="4">Sporulation protein</fullName>
    </recommendedName>
</protein>
<dbReference type="InterPro" id="IPR005081">
    <property type="entry name" value="SpoIIGA"/>
</dbReference>
<keyword evidence="1" id="KW-0472">Membrane</keyword>
<keyword evidence="3" id="KW-1185">Reference proteome</keyword>
<evidence type="ECO:0000256" key="1">
    <source>
        <dbReference type="SAM" id="Phobius"/>
    </source>
</evidence>
<gene>
    <name evidence="2" type="ORF">CD32_15180</name>
</gene>
<comment type="caution">
    <text evidence="2">The sequence shown here is derived from an EMBL/GenBank/DDBJ whole genome shotgun (WGS) entry which is preliminary data.</text>
</comment>
<feature type="transmembrane region" description="Helical" evidence="1">
    <location>
        <begin position="42"/>
        <end position="66"/>
    </location>
</feature>
<dbReference type="GO" id="GO:0006508">
    <property type="term" value="P:proteolysis"/>
    <property type="evidence" value="ECO:0007669"/>
    <property type="project" value="InterPro"/>
</dbReference>
<feature type="transmembrane region" description="Helical" evidence="1">
    <location>
        <begin position="72"/>
        <end position="93"/>
    </location>
</feature>
<feature type="transmembrane region" description="Helical" evidence="1">
    <location>
        <begin position="105"/>
        <end position="122"/>
    </location>
</feature>
<evidence type="ECO:0000313" key="3">
    <source>
        <dbReference type="Proteomes" id="UP000030437"/>
    </source>
</evidence>
<evidence type="ECO:0008006" key="4">
    <source>
        <dbReference type="Google" id="ProtNLM"/>
    </source>
</evidence>
<dbReference type="AlphaFoldDB" id="A0A0A3IH06"/>
<organism evidence="2 3">
    <name type="scientific">Lysinibacillus odysseyi 34hs-1 = NBRC 100172</name>
    <dbReference type="NCBI Taxonomy" id="1220589"/>
    <lineage>
        <taxon>Bacteria</taxon>
        <taxon>Bacillati</taxon>
        <taxon>Bacillota</taxon>
        <taxon>Bacilli</taxon>
        <taxon>Bacillales</taxon>
        <taxon>Bacillaceae</taxon>
        <taxon>Lysinibacillus</taxon>
    </lineage>
</organism>
<dbReference type="GO" id="GO:0030436">
    <property type="term" value="P:asexual sporulation"/>
    <property type="evidence" value="ECO:0007669"/>
    <property type="project" value="InterPro"/>
</dbReference>
<dbReference type="eggNOG" id="ENOG5032A97">
    <property type="taxonomic scope" value="Bacteria"/>
</dbReference>
<reference evidence="2 3" key="1">
    <citation type="submission" date="2014-02" db="EMBL/GenBank/DDBJ databases">
        <title>Draft genome sequence of Lysinibacillus odysseyi NBRC 100172.</title>
        <authorList>
            <person name="Zhang F."/>
            <person name="Wang G."/>
            <person name="Zhang L."/>
        </authorList>
    </citation>
    <scope>NUCLEOTIDE SEQUENCE [LARGE SCALE GENOMIC DNA]</scope>
    <source>
        <strain evidence="2 3">NBRC 100172</strain>
    </source>
</reference>
<keyword evidence="1" id="KW-1133">Transmembrane helix</keyword>
<dbReference type="RefSeq" id="WP_036156079.1">
    <property type="nucleotide sequence ID" value="NZ_AVCX01000004.1"/>
</dbReference>
<sequence>MAGEWLLLVNTLYNYMLLTFTATITDIRVAKVRLWTMAALSGLIGLLLYPSVLGVFISFLVLLPTFPIQATLYRQAIILFIATFIVGGLLTAIQSYASNKYDMQILWLSLAALVLIFLVRRYRLRWQVRQNHFYTTCTVEFLEQQFSLAAFIDTGNTCIEPISVLPVHFVSLQAMKAQLPSDFVQALMSWRQEAPYDLQMFSKEIQKLLRVVPIQTVQGDTLALAFRTNRLLMDEQTVHGHYLVFTAKDAKFPKQVEIILHVSMLPIL</sequence>
<dbReference type="EMBL" id="JPVP01000057">
    <property type="protein sequence ID" value="KGR84024.1"/>
    <property type="molecule type" value="Genomic_DNA"/>
</dbReference>
<dbReference type="Pfam" id="PF03419">
    <property type="entry name" value="Peptidase_U4"/>
    <property type="match status" value="1"/>
</dbReference>
<keyword evidence="1" id="KW-0812">Transmembrane</keyword>
<dbReference type="Proteomes" id="UP000030437">
    <property type="component" value="Unassembled WGS sequence"/>
</dbReference>
<proteinExistence type="predicted"/>
<feature type="transmembrane region" description="Helical" evidence="1">
    <location>
        <begin position="12"/>
        <end position="30"/>
    </location>
</feature>
<accession>A0A0A3IH06</accession>